<feature type="transmembrane region" description="Helical" evidence="8">
    <location>
        <begin position="481"/>
        <end position="502"/>
    </location>
</feature>
<evidence type="ECO:0000256" key="2">
    <source>
        <dbReference type="ARBA" id="ARBA00022448"/>
    </source>
</evidence>
<protein>
    <recommendedName>
        <fullName evidence="9">Major facilitator superfamily (MFS) profile domain-containing protein</fullName>
    </recommendedName>
</protein>
<feature type="region of interest" description="Disordered" evidence="7">
    <location>
        <begin position="1"/>
        <end position="29"/>
    </location>
</feature>
<dbReference type="InterPro" id="IPR010573">
    <property type="entry name" value="MFS_Str1/Tri12-like"/>
</dbReference>
<dbReference type="InterPro" id="IPR053791">
    <property type="entry name" value="MFS_Tri12-like"/>
</dbReference>
<keyword evidence="3 8" id="KW-0812">Transmembrane</keyword>
<dbReference type="GO" id="GO:0022857">
    <property type="term" value="F:transmembrane transporter activity"/>
    <property type="evidence" value="ECO:0007669"/>
    <property type="project" value="InterPro"/>
</dbReference>
<comment type="subcellular location">
    <subcellularLocation>
        <location evidence="1">Membrane</location>
        <topology evidence="1">Multi-pass membrane protein</topology>
    </subcellularLocation>
</comment>
<name>A0AAD4GQJ0_ASPNN</name>
<dbReference type="CDD" id="cd06179">
    <property type="entry name" value="MFS_TRI12_like"/>
    <property type="match status" value="1"/>
</dbReference>
<dbReference type="SUPFAM" id="SSF103473">
    <property type="entry name" value="MFS general substrate transporter"/>
    <property type="match status" value="1"/>
</dbReference>
<dbReference type="AlphaFoldDB" id="A0AAD4GQJ0"/>
<evidence type="ECO:0000256" key="4">
    <source>
        <dbReference type="ARBA" id="ARBA00022989"/>
    </source>
</evidence>
<feature type="transmembrane region" description="Helical" evidence="8">
    <location>
        <begin position="406"/>
        <end position="429"/>
    </location>
</feature>
<feature type="transmembrane region" description="Helical" evidence="8">
    <location>
        <begin position="770"/>
        <end position="789"/>
    </location>
</feature>
<feature type="transmembrane region" description="Helical" evidence="8">
    <location>
        <begin position="282"/>
        <end position="301"/>
    </location>
</feature>
<evidence type="ECO:0000313" key="10">
    <source>
        <dbReference type="EMBL" id="KAF9886379.1"/>
    </source>
</evidence>
<feature type="transmembrane region" description="Helical" evidence="8">
    <location>
        <begin position="593"/>
        <end position="609"/>
    </location>
</feature>
<gene>
    <name evidence="10" type="ORF">FE257_011524</name>
</gene>
<feature type="transmembrane region" description="Helical" evidence="8">
    <location>
        <begin position="514"/>
        <end position="531"/>
    </location>
</feature>
<dbReference type="InterPro" id="IPR021765">
    <property type="entry name" value="UstYa-like"/>
</dbReference>
<keyword evidence="5 8" id="KW-0472">Membrane</keyword>
<keyword evidence="11" id="KW-1185">Reference proteome</keyword>
<evidence type="ECO:0000256" key="5">
    <source>
        <dbReference type="ARBA" id="ARBA00023136"/>
    </source>
</evidence>
<dbReference type="Proteomes" id="UP001194746">
    <property type="component" value="Unassembled WGS sequence"/>
</dbReference>
<evidence type="ECO:0000256" key="7">
    <source>
        <dbReference type="SAM" id="MobiDB-lite"/>
    </source>
</evidence>
<evidence type="ECO:0000256" key="1">
    <source>
        <dbReference type="ARBA" id="ARBA00004141"/>
    </source>
</evidence>
<sequence length="817" mass="89791">MVMSGEYELGRPERQDSLPNHTKPFTSSTPPRRWRYATFSLIVVCILQLLLLPWGSRSCLPNSYETGFGTDFDDAKPHIRLEERRFVSPIRATENGTLYRLEPGVSKAEYRHYTGGDSVEEVDAAWHDLIRERYFVFDNIEVQRLNEDPFPLAVKPLEEMDENIIVHQTGVYGGVDMLHSLHCLDVLRRRVTTRQHPGGSDHHHHLPPDIEKMHIDHCIDQLRQTIMCSGDLTPVTLRPVLQTRDDMPLWILLGETEHVSTVDNTNLIYEGDEEPEFHARTWFALAAMFLLNMVQVFGLLGPPSALSYIEADLDNPAAGTWVPNALSVVQAVLAPLIASLSDTFQARKFVLVAASAISVIGAAIAPGSTSVYRLIVAQILIGFGFATVPLAYCIPSEILPRKWRPMAQAGMNIAAGLGATSGPLIIGALTKANPLDGWRKFYWVQMALWIATTLGLLIGYSPPKRHTMFDHLTLRQKIARLDLIGFFLLSSGIALFLTGMNLGGGLYPWKSTPTLATLVLGILTLVAFGLYEWKATATGILHHDLFRNGHTFAICIGLIFVEGILLFAYVIFYPIMISTLFETDPFLQSVRQLPYWIASSCGTILYGFWSTKFRTIRAPTMVGYLILTSGMVAFATIQPDDDLSSWFFAALAGFGFGAPLILIIAGVQLSTPHHLIATATAATTCSRAIATAFFTAVATTALDSRLEKIPQYISEEALKGGLPAESMGLFIKEITAKGEANFDGISGITPTIIAAGYAALKQAYADGLRVVFIIAAPFGALACIAAFFLGSMKEVMNYGVDAPVEELHIKHRSKGSV</sequence>
<evidence type="ECO:0000313" key="11">
    <source>
        <dbReference type="Proteomes" id="UP001194746"/>
    </source>
</evidence>
<dbReference type="EMBL" id="VCAU01000078">
    <property type="protein sequence ID" value="KAF9886379.1"/>
    <property type="molecule type" value="Genomic_DNA"/>
</dbReference>
<evidence type="ECO:0000256" key="8">
    <source>
        <dbReference type="SAM" id="Phobius"/>
    </source>
</evidence>
<feature type="transmembrane region" description="Helical" evidence="8">
    <location>
        <begin position="349"/>
        <end position="365"/>
    </location>
</feature>
<feature type="transmembrane region" description="Helical" evidence="8">
    <location>
        <begin position="645"/>
        <end position="667"/>
    </location>
</feature>
<dbReference type="Gene3D" id="1.20.1250.20">
    <property type="entry name" value="MFS general substrate transporter like domains"/>
    <property type="match status" value="1"/>
</dbReference>
<dbReference type="InterPro" id="IPR036259">
    <property type="entry name" value="MFS_trans_sf"/>
</dbReference>
<reference evidence="10" key="2">
    <citation type="submission" date="2020-02" db="EMBL/GenBank/DDBJ databases">
        <authorList>
            <person name="Gilchrist C.L.M."/>
            <person name="Chooi Y.-H."/>
        </authorList>
    </citation>
    <scope>NUCLEOTIDE SEQUENCE</scope>
    <source>
        <strain evidence="10">MST-FP2251</strain>
    </source>
</reference>
<dbReference type="PANTHER" id="PTHR23501">
    <property type="entry name" value="MAJOR FACILITATOR SUPERFAMILY"/>
    <property type="match status" value="1"/>
</dbReference>
<feature type="transmembrane region" description="Helical" evidence="8">
    <location>
        <begin position="621"/>
        <end position="639"/>
    </location>
</feature>
<comment type="caution">
    <text evidence="10">The sequence shown here is derived from an EMBL/GenBank/DDBJ whole genome shotgun (WGS) entry which is preliminary data.</text>
</comment>
<dbReference type="GO" id="GO:0005886">
    <property type="term" value="C:plasma membrane"/>
    <property type="evidence" value="ECO:0007669"/>
    <property type="project" value="TreeGrafter"/>
</dbReference>
<dbReference type="Pfam" id="PF06609">
    <property type="entry name" value="TRI12"/>
    <property type="match status" value="1"/>
</dbReference>
<keyword evidence="4 8" id="KW-1133">Transmembrane helix</keyword>
<organism evidence="10 11">
    <name type="scientific">Aspergillus nanangensis</name>
    <dbReference type="NCBI Taxonomy" id="2582783"/>
    <lineage>
        <taxon>Eukaryota</taxon>
        <taxon>Fungi</taxon>
        <taxon>Dikarya</taxon>
        <taxon>Ascomycota</taxon>
        <taxon>Pezizomycotina</taxon>
        <taxon>Eurotiomycetes</taxon>
        <taxon>Eurotiomycetidae</taxon>
        <taxon>Eurotiales</taxon>
        <taxon>Aspergillaceae</taxon>
        <taxon>Aspergillus</taxon>
        <taxon>Aspergillus subgen. Circumdati</taxon>
    </lineage>
</organism>
<keyword evidence="2" id="KW-0813">Transport</keyword>
<dbReference type="Pfam" id="PF11807">
    <property type="entry name" value="UstYa"/>
    <property type="match status" value="1"/>
</dbReference>
<dbReference type="PANTHER" id="PTHR23501:SF195">
    <property type="entry name" value="PEP5"/>
    <property type="match status" value="1"/>
</dbReference>
<comment type="similarity">
    <text evidence="6">Belongs to the ustYa family.</text>
</comment>
<feature type="transmembrane region" description="Helical" evidence="8">
    <location>
        <begin position="321"/>
        <end position="340"/>
    </location>
</feature>
<evidence type="ECO:0000259" key="9">
    <source>
        <dbReference type="PROSITE" id="PS50850"/>
    </source>
</evidence>
<feature type="transmembrane region" description="Helical" evidence="8">
    <location>
        <begin position="34"/>
        <end position="54"/>
    </location>
</feature>
<accession>A0AAD4GQJ0</accession>
<evidence type="ECO:0000256" key="3">
    <source>
        <dbReference type="ARBA" id="ARBA00022692"/>
    </source>
</evidence>
<reference evidence="10" key="1">
    <citation type="journal article" date="2019" name="Beilstein J. Org. Chem.">
        <title>Nanangenines: drimane sesquiterpenoids as the dominant metabolite cohort of a novel Australian fungus, Aspergillus nanangensis.</title>
        <authorList>
            <person name="Lacey H.J."/>
            <person name="Gilchrist C.L.M."/>
            <person name="Crombie A."/>
            <person name="Kalaitzis J.A."/>
            <person name="Vuong D."/>
            <person name="Rutledge P.J."/>
            <person name="Turner P."/>
            <person name="Pitt J.I."/>
            <person name="Lacey E."/>
            <person name="Chooi Y.H."/>
            <person name="Piggott A.M."/>
        </authorList>
    </citation>
    <scope>NUCLEOTIDE SEQUENCE</scope>
    <source>
        <strain evidence="10">MST-FP2251</strain>
    </source>
</reference>
<dbReference type="PROSITE" id="PS50850">
    <property type="entry name" value="MFS"/>
    <property type="match status" value="1"/>
</dbReference>
<feature type="transmembrane region" description="Helical" evidence="8">
    <location>
        <begin position="371"/>
        <end position="394"/>
    </location>
</feature>
<proteinExistence type="inferred from homology"/>
<dbReference type="GO" id="GO:0043386">
    <property type="term" value="P:mycotoxin biosynthetic process"/>
    <property type="evidence" value="ECO:0007669"/>
    <property type="project" value="InterPro"/>
</dbReference>
<evidence type="ECO:0000256" key="6">
    <source>
        <dbReference type="ARBA" id="ARBA00035112"/>
    </source>
</evidence>
<dbReference type="InterPro" id="IPR020846">
    <property type="entry name" value="MFS_dom"/>
</dbReference>
<feature type="transmembrane region" description="Helical" evidence="8">
    <location>
        <begin position="552"/>
        <end position="573"/>
    </location>
</feature>
<feature type="domain" description="Major facilitator superfamily (MFS) profile" evidence="9">
    <location>
        <begin position="281"/>
        <end position="794"/>
    </location>
</feature>
<feature type="compositionally biased region" description="Polar residues" evidence="7">
    <location>
        <begin position="17"/>
        <end position="29"/>
    </location>
</feature>
<feature type="transmembrane region" description="Helical" evidence="8">
    <location>
        <begin position="441"/>
        <end position="460"/>
    </location>
</feature>